<reference evidence="1 2" key="1">
    <citation type="journal article" date="2024" name="G3 (Bethesda)">
        <title>Genome assembly of Hibiscus sabdariffa L. provides insights into metabolisms of medicinal natural products.</title>
        <authorList>
            <person name="Kim T."/>
        </authorList>
    </citation>
    <scope>NUCLEOTIDE SEQUENCE [LARGE SCALE GENOMIC DNA]</scope>
    <source>
        <strain evidence="1">TK-2024</strain>
        <tissue evidence="1">Old leaves</tissue>
    </source>
</reference>
<comment type="caution">
    <text evidence="1">The sequence shown here is derived from an EMBL/GenBank/DDBJ whole genome shotgun (WGS) entry which is preliminary data.</text>
</comment>
<protein>
    <submittedName>
        <fullName evidence="1">Uncharacterized protein</fullName>
    </submittedName>
</protein>
<name>A0ABR2SSU4_9ROSI</name>
<accession>A0ABR2SSU4</accession>
<keyword evidence="2" id="KW-1185">Reference proteome</keyword>
<proteinExistence type="predicted"/>
<evidence type="ECO:0000313" key="2">
    <source>
        <dbReference type="Proteomes" id="UP001396334"/>
    </source>
</evidence>
<gene>
    <name evidence="1" type="ORF">V6N11_067814</name>
</gene>
<sequence length="110" mass="11489">MILSSEVSPPTTFIDIAPLCVVLKPVLVSSPLASVSTVASLDEGEDDDVSEEVVVGTDGLTDVLDVDDSGRVHVAKSVLLGDEHDVFVSGVFHAILALVKVALTFDAIEE</sequence>
<organism evidence="1 2">
    <name type="scientific">Hibiscus sabdariffa</name>
    <name type="common">roselle</name>
    <dbReference type="NCBI Taxonomy" id="183260"/>
    <lineage>
        <taxon>Eukaryota</taxon>
        <taxon>Viridiplantae</taxon>
        <taxon>Streptophyta</taxon>
        <taxon>Embryophyta</taxon>
        <taxon>Tracheophyta</taxon>
        <taxon>Spermatophyta</taxon>
        <taxon>Magnoliopsida</taxon>
        <taxon>eudicotyledons</taxon>
        <taxon>Gunneridae</taxon>
        <taxon>Pentapetalae</taxon>
        <taxon>rosids</taxon>
        <taxon>malvids</taxon>
        <taxon>Malvales</taxon>
        <taxon>Malvaceae</taxon>
        <taxon>Malvoideae</taxon>
        <taxon>Hibiscus</taxon>
    </lineage>
</organism>
<dbReference type="EMBL" id="JBBPBN010000012">
    <property type="protein sequence ID" value="KAK9027998.1"/>
    <property type="molecule type" value="Genomic_DNA"/>
</dbReference>
<evidence type="ECO:0000313" key="1">
    <source>
        <dbReference type="EMBL" id="KAK9027998.1"/>
    </source>
</evidence>
<dbReference type="Proteomes" id="UP001396334">
    <property type="component" value="Unassembled WGS sequence"/>
</dbReference>